<accession>A0ABQ4V0X8</accession>
<keyword evidence="2" id="KW-1185">Reference proteome</keyword>
<evidence type="ECO:0000313" key="2">
    <source>
        <dbReference type="Proteomes" id="UP001055093"/>
    </source>
</evidence>
<evidence type="ECO:0000313" key="1">
    <source>
        <dbReference type="EMBL" id="GJE78072.1"/>
    </source>
</evidence>
<proteinExistence type="predicted"/>
<name>A0ABQ4V0X8_9HYPH</name>
<reference evidence="1" key="2">
    <citation type="submission" date="2021-08" db="EMBL/GenBank/DDBJ databases">
        <authorList>
            <person name="Tani A."/>
            <person name="Ola A."/>
            <person name="Ogura Y."/>
            <person name="Katsura K."/>
            <person name="Hayashi T."/>
        </authorList>
    </citation>
    <scope>NUCLEOTIDE SEQUENCE</scope>
    <source>
        <strain evidence="1">DSM 14458</strain>
    </source>
</reference>
<sequence length="130" mass="14586">MEVYLFDPVKHPPARLRWEEARERCQDWHDHYEETRQMTNKIQTAEGPQLRGPDEPALAEAMQREEATRAVGCALVGASVGEVAPRQAGILPSGPMRVSDEMFERAWTVARDFDLTGADVRAILEAALRG</sequence>
<dbReference type="EMBL" id="BPRE01000020">
    <property type="protein sequence ID" value="GJE78072.1"/>
    <property type="molecule type" value="Genomic_DNA"/>
</dbReference>
<dbReference type="RefSeq" id="WP_238308654.1">
    <property type="nucleotide sequence ID" value="NZ_BPRE01000020.1"/>
</dbReference>
<dbReference type="Proteomes" id="UP001055093">
    <property type="component" value="Unassembled WGS sequence"/>
</dbReference>
<reference evidence="1" key="1">
    <citation type="journal article" date="2021" name="Front. Microbiol.">
        <title>Comprehensive Comparative Genomics and Phenotyping of Methylobacterium Species.</title>
        <authorList>
            <person name="Alessa O."/>
            <person name="Ogura Y."/>
            <person name="Fujitani Y."/>
            <person name="Takami H."/>
            <person name="Hayashi T."/>
            <person name="Sahin N."/>
            <person name="Tani A."/>
        </authorList>
    </citation>
    <scope>NUCLEOTIDE SEQUENCE</scope>
    <source>
        <strain evidence="1">DSM 14458</strain>
    </source>
</reference>
<gene>
    <name evidence="1" type="ORF">BGCPKDLD_4683</name>
</gene>
<protein>
    <submittedName>
        <fullName evidence="1">Uncharacterized protein</fullName>
    </submittedName>
</protein>
<comment type="caution">
    <text evidence="1">The sequence shown here is derived from an EMBL/GenBank/DDBJ whole genome shotgun (WGS) entry which is preliminary data.</text>
</comment>
<organism evidence="1 2">
    <name type="scientific">Methylorubrum suomiense</name>
    <dbReference type="NCBI Taxonomy" id="144191"/>
    <lineage>
        <taxon>Bacteria</taxon>
        <taxon>Pseudomonadati</taxon>
        <taxon>Pseudomonadota</taxon>
        <taxon>Alphaproteobacteria</taxon>
        <taxon>Hyphomicrobiales</taxon>
        <taxon>Methylobacteriaceae</taxon>
        <taxon>Methylorubrum</taxon>
    </lineage>
</organism>